<reference evidence="3 4" key="1">
    <citation type="submission" date="2020-02" db="EMBL/GenBank/DDBJ databases">
        <authorList>
            <person name="Dziuba M."/>
            <person name="Kuznetsov B."/>
            <person name="Mardanov A."/>
            <person name="Ravin N."/>
            <person name="Grouzdev D."/>
        </authorList>
    </citation>
    <scope>NUCLEOTIDE SEQUENCE [LARGE SCALE GENOMIC DNA]</scope>
    <source>
        <strain evidence="3 4">SpK</strain>
    </source>
</reference>
<feature type="signal peptide" evidence="2">
    <location>
        <begin position="1"/>
        <end position="22"/>
    </location>
</feature>
<dbReference type="AlphaFoldDB" id="A0A7C9QXP3"/>
<protein>
    <submittedName>
        <fullName evidence="3">Uncharacterized protein</fullName>
    </submittedName>
</protein>
<feature type="region of interest" description="Disordered" evidence="1">
    <location>
        <begin position="21"/>
        <end position="63"/>
    </location>
</feature>
<feature type="chain" id="PRO_5029014723" evidence="2">
    <location>
        <begin position="23"/>
        <end position="257"/>
    </location>
</feature>
<keyword evidence="2" id="KW-0732">Signal</keyword>
<evidence type="ECO:0000256" key="1">
    <source>
        <dbReference type="SAM" id="MobiDB-lite"/>
    </source>
</evidence>
<gene>
    <name evidence="3" type="ORF">G4223_17120</name>
</gene>
<comment type="caution">
    <text evidence="3">The sequence shown here is derived from an EMBL/GenBank/DDBJ whole genome shotgun (WGS) entry which is preliminary data.</text>
</comment>
<organism evidence="3 4">
    <name type="scientific">Magnetospirillum aberrantis SpK</name>
    <dbReference type="NCBI Taxonomy" id="908842"/>
    <lineage>
        <taxon>Bacteria</taxon>
        <taxon>Pseudomonadati</taxon>
        <taxon>Pseudomonadota</taxon>
        <taxon>Alphaproteobacteria</taxon>
        <taxon>Rhodospirillales</taxon>
        <taxon>Rhodospirillaceae</taxon>
        <taxon>Magnetospirillum</taxon>
    </lineage>
</organism>
<keyword evidence="4" id="KW-1185">Reference proteome</keyword>
<name>A0A7C9QXP3_9PROT</name>
<evidence type="ECO:0000256" key="2">
    <source>
        <dbReference type="SAM" id="SignalP"/>
    </source>
</evidence>
<dbReference type="EMBL" id="JAAIYP010000044">
    <property type="protein sequence ID" value="NFV81836.1"/>
    <property type="molecule type" value="Genomic_DNA"/>
</dbReference>
<dbReference type="PROSITE" id="PS51257">
    <property type="entry name" value="PROKAR_LIPOPROTEIN"/>
    <property type="match status" value="1"/>
</dbReference>
<dbReference type="RefSeq" id="WP_163682261.1">
    <property type="nucleotide sequence ID" value="NZ_JAAIYP010000044.1"/>
</dbReference>
<accession>A0A7C9QXP3</accession>
<dbReference type="Proteomes" id="UP000480684">
    <property type="component" value="Unassembled WGS sequence"/>
</dbReference>
<feature type="compositionally biased region" description="Pro residues" evidence="1">
    <location>
        <begin position="24"/>
        <end position="59"/>
    </location>
</feature>
<evidence type="ECO:0000313" key="3">
    <source>
        <dbReference type="EMBL" id="NFV81836.1"/>
    </source>
</evidence>
<sequence length="257" mass="27419">MTPRRIGMAGLLGGLLLLASCAETPPPEPEAPPPVSQPQPQPLPVPPRQSQPVPLPPQSSAPTLHCDQLLARQDGRDIRPVGGTLTVARRAFSLVYTGGLSGPALHVSAFPTLAEMLDKAGRSELWGSADEILIHDPDDLPLRDGAGLVEEPEQLDLYLEGMGEGYGAFFRVMTALDGEPAALLSAPRAGMGFAPENGRQVQKVRGLGGVAVEKTRFRQLYLTYFGTVRRAGPGNKGNFGSRALIRLAWGSCRLAFR</sequence>
<evidence type="ECO:0000313" key="4">
    <source>
        <dbReference type="Proteomes" id="UP000480684"/>
    </source>
</evidence>
<proteinExistence type="predicted"/>